<dbReference type="Pfam" id="PF00607">
    <property type="entry name" value="Gag_p24"/>
    <property type="match status" value="1"/>
</dbReference>
<dbReference type="AlphaFoldDB" id="A0A3M0ISK1"/>
<evidence type="ECO:0000256" key="1">
    <source>
        <dbReference type="ARBA" id="ARBA00022581"/>
    </source>
</evidence>
<dbReference type="InterPro" id="IPR008916">
    <property type="entry name" value="Retrov_capsid_C"/>
</dbReference>
<keyword evidence="1" id="KW-0945">Host-virus interaction</keyword>
<sequence length="365" mass="39572">MAVMRPVSSQTRGSQAGGSSSASLWTLPLCQATVHPRGHTQFRDDVKNKVKEMVDCDSAHCLLERGDEFSSPVAAAETTVISGDVEVPPSQASGPVPVESTGQDLADAAASPGGHQAFPVLQGANHNNHQPLSWKAMSELQDKAGKYGLRSAEVVQVLQALDVDPLPPYDIPMIYGAWARVLFRPVEYEIFEYKWTQLAGRVIAQNTALSQQDPKRVIETDVLMGMGMGNFADLQRQVAFGPLVLDQCHRMGMAALVQTIEIAAPKESFVTVVPGTHKPFLQFAERLTASVERQVEELNARQLVFKNLARTNCNAKCRRIIEAFPDDPSLPQMVQACAKVGATGYKMAAVATAPQPAWTGPQGRQ</sequence>
<keyword evidence="5" id="KW-1185">Reference proteome</keyword>
<feature type="compositionally biased region" description="Low complexity" evidence="2">
    <location>
        <begin position="8"/>
        <end position="21"/>
    </location>
</feature>
<dbReference type="Proteomes" id="UP000269221">
    <property type="component" value="Unassembled WGS sequence"/>
</dbReference>
<dbReference type="SUPFAM" id="SSF47353">
    <property type="entry name" value="Retrovirus capsid dimerization domain-like"/>
    <property type="match status" value="1"/>
</dbReference>
<dbReference type="PANTHER" id="PTHR40389">
    <property type="entry name" value="ENDOGENOUS RETROVIRUS GROUP K MEMBER 24 GAG POLYPROTEIN-RELATED"/>
    <property type="match status" value="1"/>
</dbReference>
<evidence type="ECO:0000256" key="2">
    <source>
        <dbReference type="SAM" id="MobiDB-lite"/>
    </source>
</evidence>
<proteinExistence type="predicted"/>
<dbReference type="OrthoDB" id="9398474at2759"/>
<feature type="region of interest" description="Disordered" evidence="2">
    <location>
        <begin position="1"/>
        <end position="21"/>
    </location>
</feature>
<comment type="caution">
    <text evidence="4">The sequence shown here is derived from an EMBL/GenBank/DDBJ whole genome shotgun (WGS) entry which is preliminary data.</text>
</comment>
<dbReference type="Gene3D" id="1.10.1200.30">
    <property type="match status" value="1"/>
</dbReference>
<dbReference type="EMBL" id="QRBI01000234">
    <property type="protein sequence ID" value="RMB91824.1"/>
    <property type="molecule type" value="Genomic_DNA"/>
</dbReference>
<organism evidence="4 5">
    <name type="scientific">Hirundo rustica rustica</name>
    <dbReference type="NCBI Taxonomy" id="333673"/>
    <lineage>
        <taxon>Eukaryota</taxon>
        <taxon>Metazoa</taxon>
        <taxon>Chordata</taxon>
        <taxon>Craniata</taxon>
        <taxon>Vertebrata</taxon>
        <taxon>Euteleostomi</taxon>
        <taxon>Archelosauria</taxon>
        <taxon>Archosauria</taxon>
        <taxon>Dinosauria</taxon>
        <taxon>Saurischia</taxon>
        <taxon>Theropoda</taxon>
        <taxon>Coelurosauria</taxon>
        <taxon>Aves</taxon>
        <taxon>Neognathae</taxon>
        <taxon>Neoaves</taxon>
        <taxon>Telluraves</taxon>
        <taxon>Australaves</taxon>
        <taxon>Passeriformes</taxon>
        <taxon>Sylvioidea</taxon>
        <taxon>Hirundinidae</taxon>
        <taxon>Hirundo</taxon>
    </lineage>
</organism>
<protein>
    <recommendedName>
        <fullName evidence="3">Retroviral nucleocapsid Gag protein p24 C-terminal domain-containing protein</fullName>
    </recommendedName>
</protein>
<evidence type="ECO:0000313" key="4">
    <source>
        <dbReference type="EMBL" id="RMB91824.1"/>
    </source>
</evidence>
<evidence type="ECO:0000259" key="3">
    <source>
        <dbReference type="Pfam" id="PF19317"/>
    </source>
</evidence>
<dbReference type="InterPro" id="IPR045345">
    <property type="entry name" value="Gag_p24_C"/>
</dbReference>
<feature type="domain" description="Retroviral nucleocapsid Gag protein p24 C-terminal" evidence="3">
    <location>
        <begin position="266"/>
        <end position="336"/>
    </location>
</feature>
<dbReference type="InterPro" id="IPR008919">
    <property type="entry name" value="Retrov_capsid_N"/>
</dbReference>
<dbReference type="InterPro" id="IPR050195">
    <property type="entry name" value="Primate_lentivir_Gag_pol-like"/>
</dbReference>
<gene>
    <name evidence="4" type="ORF">DUI87_31752</name>
</gene>
<dbReference type="SUPFAM" id="SSF47943">
    <property type="entry name" value="Retrovirus capsid protein, N-terminal core domain"/>
    <property type="match status" value="1"/>
</dbReference>
<reference evidence="4 5" key="1">
    <citation type="submission" date="2018-07" db="EMBL/GenBank/DDBJ databases">
        <title>A high quality draft genome assembly of the barn swallow (H. rustica rustica).</title>
        <authorList>
            <person name="Formenti G."/>
            <person name="Chiara M."/>
            <person name="Poveda L."/>
            <person name="Francoijs K.-J."/>
            <person name="Bonisoli-Alquati A."/>
            <person name="Canova L."/>
            <person name="Gianfranceschi L."/>
            <person name="Horner D.S."/>
            <person name="Saino N."/>
        </authorList>
    </citation>
    <scope>NUCLEOTIDE SEQUENCE [LARGE SCALE GENOMIC DNA]</scope>
    <source>
        <strain evidence="4">Chelidonia</strain>
        <tissue evidence="4">Blood</tissue>
    </source>
</reference>
<dbReference type="Gene3D" id="1.10.375.10">
    <property type="entry name" value="Human Immunodeficiency Virus Type 1 Capsid Protein"/>
    <property type="match status" value="1"/>
</dbReference>
<name>A0A3M0ISK1_HIRRU</name>
<dbReference type="Pfam" id="PF19317">
    <property type="entry name" value="Gag_p24_C"/>
    <property type="match status" value="1"/>
</dbReference>
<dbReference type="GO" id="GO:0016032">
    <property type="term" value="P:viral process"/>
    <property type="evidence" value="ECO:0007669"/>
    <property type="project" value="InterPro"/>
</dbReference>
<dbReference type="PANTHER" id="PTHR40389:SF4">
    <property type="match status" value="1"/>
</dbReference>
<accession>A0A3M0ISK1</accession>
<evidence type="ECO:0000313" key="5">
    <source>
        <dbReference type="Proteomes" id="UP000269221"/>
    </source>
</evidence>